<sequence>MMDSPSTIDPLPPLLCLPVELHLEICDHLQGDSSDLTDDGPFELMRLRLVNQYFHSLVPAVDHTKLLHLEDTSFAQRNDLYACKHCLRLRKGSQFSDRRIPVNAKMTVKRQRGGLESRERFCADCGFADQNEYVGYAIGKDVTVDGVRWVWCTFCRKVKKGDEAGDKRCHDACRACLTRLRSRRLAPYVKVEMPGDNP</sequence>
<name>A0A6A7ABG1_9PLEO</name>
<reference evidence="1" key="1">
    <citation type="journal article" date="2020" name="Stud. Mycol.">
        <title>101 Dothideomycetes genomes: a test case for predicting lifestyles and emergence of pathogens.</title>
        <authorList>
            <person name="Haridas S."/>
            <person name="Albert R."/>
            <person name="Binder M."/>
            <person name="Bloem J."/>
            <person name="Labutti K."/>
            <person name="Salamov A."/>
            <person name="Andreopoulos B."/>
            <person name="Baker S."/>
            <person name="Barry K."/>
            <person name="Bills G."/>
            <person name="Bluhm B."/>
            <person name="Cannon C."/>
            <person name="Castanera R."/>
            <person name="Culley D."/>
            <person name="Daum C."/>
            <person name="Ezra D."/>
            <person name="Gonzalez J."/>
            <person name="Henrissat B."/>
            <person name="Kuo A."/>
            <person name="Liang C."/>
            <person name="Lipzen A."/>
            <person name="Lutzoni F."/>
            <person name="Magnuson J."/>
            <person name="Mondo S."/>
            <person name="Nolan M."/>
            <person name="Ohm R."/>
            <person name="Pangilinan J."/>
            <person name="Park H.-J."/>
            <person name="Ramirez L."/>
            <person name="Alfaro M."/>
            <person name="Sun H."/>
            <person name="Tritt A."/>
            <person name="Yoshinaga Y."/>
            <person name="Zwiers L.-H."/>
            <person name="Turgeon B."/>
            <person name="Goodwin S."/>
            <person name="Spatafora J."/>
            <person name="Crous P."/>
            <person name="Grigoriev I."/>
        </authorList>
    </citation>
    <scope>NUCLEOTIDE SEQUENCE</scope>
    <source>
        <strain evidence="1">CBS 113818</strain>
    </source>
</reference>
<protein>
    <recommendedName>
        <fullName evidence="3">F-box domain-containing protein</fullName>
    </recommendedName>
</protein>
<organism evidence="1 2">
    <name type="scientific">Ophiobolus disseminans</name>
    <dbReference type="NCBI Taxonomy" id="1469910"/>
    <lineage>
        <taxon>Eukaryota</taxon>
        <taxon>Fungi</taxon>
        <taxon>Dikarya</taxon>
        <taxon>Ascomycota</taxon>
        <taxon>Pezizomycotina</taxon>
        <taxon>Dothideomycetes</taxon>
        <taxon>Pleosporomycetidae</taxon>
        <taxon>Pleosporales</taxon>
        <taxon>Pleosporineae</taxon>
        <taxon>Phaeosphaeriaceae</taxon>
        <taxon>Ophiobolus</taxon>
    </lineage>
</organism>
<evidence type="ECO:0000313" key="2">
    <source>
        <dbReference type="Proteomes" id="UP000799424"/>
    </source>
</evidence>
<evidence type="ECO:0000313" key="1">
    <source>
        <dbReference type="EMBL" id="KAF2830204.1"/>
    </source>
</evidence>
<proteinExistence type="predicted"/>
<evidence type="ECO:0008006" key="3">
    <source>
        <dbReference type="Google" id="ProtNLM"/>
    </source>
</evidence>
<dbReference type="EMBL" id="MU006220">
    <property type="protein sequence ID" value="KAF2830204.1"/>
    <property type="molecule type" value="Genomic_DNA"/>
</dbReference>
<gene>
    <name evidence="1" type="ORF">CC86DRAFT_181959</name>
</gene>
<dbReference type="Proteomes" id="UP000799424">
    <property type="component" value="Unassembled WGS sequence"/>
</dbReference>
<dbReference type="OrthoDB" id="5281164at2759"/>
<accession>A0A6A7ABG1</accession>
<keyword evidence="2" id="KW-1185">Reference proteome</keyword>
<dbReference type="AlphaFoldDB" id="A0A6A7ABG1"/>